<feature type="region of interest" description="Disordered" evidence="1">
    <location>
        <begin position="1"/>
        <end position="30"/>
    </location>
</feature>
<proteinExistence type="predicted"/>
<feature type="compositionally biased region" description="Basic and acidic residues" evidence="1">
    <location>
        <begin position="142"/>
        <end position="152"/>
    </location>
</feature>
<reference evidence="2 3" key="1">
    <citation type="submission" date="2021-11" db="EMBL/GenBank/DDBJ databases">
        <title>Black yeast isolated from Biological Soil Crust.</title>
        <authorList>
            <person name="Kurbessoian T."/>
        </authorList>
    </citation>
    <scope>NUCLEOTIDE SEQUENCE [LARGE SCALE GENOMIC DNA]</scope>
    <source>
        <strain evidence="2 3">CCFEE 5522</strain>
    </source>
</reference>
<feature type="compositionally biased region" description="Low complexity" evidence="1">
    <location>
        <begin position="278"/>
        <end position="291"/>
    </location>
</feature>
<feature type="compositionally biased region" description="Polar residues" evidence="1">
    <location>
        <begin position="193"/>
        <end position="202"/>
    </location>
</feature>
<evidence type="ECO:0000313" key="3">
    <source>
        <dbReference type="Proteomes" id="UP001324427"/>
    </source>
</evidence>
<accession>A0AAV9JY92</accession>
<feature type="region of interest" description="Disordered" evidence="1">
    <location>
        <begin position="278"/>
        <end position="444"/>
    </location>
</feature>
<feature type="compositionally biased region" description="Low complexity" evidence="1">
    <location>
        <begin position="350"/>
        <end position="364"/>
    </location>
</feature>
<dbReference type="AlphaFoldDB" id="A0AAV9JY92"/>
<feature type="region of interest" description="Disordered" evidence="1">
    <location>
        <begin position="181"/>
        <end position="204"/>
    </location>
</feature>
<evidence type="ECO:0000313" key="2">
    <source>
        <dbReference type="EMBL" id="KAK4550758.1"/>
    </source>
</evidence>
<sequence>MTPVTSRTASLRLFTTSSPPIPSPTAETGIMPMNNAHMRDIFRCTDPELTDLKNAFKFQMETNFVNGQAFLGQLPSEVDDNGEIRERMWGALMTTDRRFLEMLKGRRWEGHKPADFDVRLRQAKNKICGDLTNEKRRRQRPVQRDKEIKLEAPEGSETDIPASDRRLRKKRAISYDLQQMRIFGGDERPEGSVASTSPSSRQLRTRPSMFSNVSMPFSAIDGDNDDEQMRSPELPAGLRIRYLSESPLFEPEEGPFDPMGFGETPLLASDLMADSNAAAARRTRSAASSPDFAAKPSKHAYRPALHRVDESAAEGPAPQSDDSDSSVMMVDGTRYDGARSPTSDSAAGPTKTSRSLRSTTSRQRTTTEPRRLVLRPASQPDDESLDGGPLPRNDDSDGSNIVVATPNETPARAVMTPTPSTVNTPNARSTKSPRGIKPKAPAKRQPLAAMVQNMVRLQIAEAEARILAHVDQKLAGLGARDQKGLKAEIREEVLEEIRREFE</sequence>
<protein>
    <submittedName>
        <fullName evidence="2">Uncharacterized protein</fullName>
    </submittedName>
</protein>
<keyword evidence="3" id="KW-1185">Reference proteome</keyword>
<organism evidence="2 3">
    <name type="scientific">Oleoguttula mirabilis</name>
    <dbReference type="NCBI Taxonomy" id="1507867"/>
    <lineage>
        <taxon>Eukaryota</taxon>
        <taxon>Fungi</taxon>
        <taxon>Dikarya</taxon>
        <taxon>Ascomycota</taxon>
        <taxon>Pezizomycotina</taxon>
        <taxon>Dothideomycetes</taxon>
        <taxon>Dothideomycetidae</taxon>
        <taxon>Mycosphaerellales</taxon>
        <taxon>Teratosphaeriaceae</taxon>
        <taxon>Oleoguttula</taxon>
    </lineage>
</organism>
<name>A0AAV9JY92_9PEZI</name>
<gene>
    <name evidence="2" type="ORF">LTR36_000337</name>
</gene>
<feature type="compositionally biased region" description="Basic residues" evidence="1">
    <location>
        <begin position="296"/>
        <end position="305"/>
    </location>
</feature>
<dbReference type="EMBL" id="JAVFHQ010000001">
    <property type="protein sequence ID" value="KAK4550758.1"/>
    <property type="molecule type" value="Genomic_DNA"/>
</dbReference>
<evidence type="ECO:0000256" key="1">
    <source>
        <dbReference type="SAM" id="MobiDB-lite"/>
    </source>
</evidence>
<dbReference type="Proteomes" id="UP001324427">
    <property type="component" value="Unassembled WGS sequence"/>
</dbReference>
<feature type="compositionally biased region" description="Polar residues" evidence="1">
    <location>
        <begin position="417"/>
        <end position="432"/>
    </location>
</feature>
<feature type="region of interest" description="Disordered" evidence="1">
    <location>
        <begin position="130"/>
        <end position="165"/>
    </location>
</feature>
<comment type="caution">
    <text evidence="2">The sequence shown here is derived from an EMBL/GenBank/DDBJ whole genome shotgun (WGS) entry which is preliminary data.</text>
</comment>